<organism evidence="1 2">
    <name type="scientific">Rubus argutus</name>
    <name type="common">Southern blackberry</name>
    <dbReference type="NCBI Taxonomy" id="59490"/>
    <lineage>
        <taxon>Eukaryota</taxon>
        <taxon>Viridiplantae</taxon>
        <taxon>Streptophyta</taxon>
        <taxon>Embryophyta</taxon>
        <taxon>Tracheophyta</taxon>
        <taxon>Spermatophyta</taxon>
        <taxon>Magnoliopsida</taxon>
        <taxon>eudicotyledons</taxon>
        <taxon>Gunneridae</taxon>
        <taxon>Pentapetalae</taxon>
        <taxon>rosids</taxon>
        <taxon>fabids</taxon>
        <taxon>Rosales</taxon>
        <taxon>Rosaceae</taxon>
        <taxon>Rosoideae</taxon>
        <taxon>Rosoideae incertae sedis</taxon>
        <taxon>Rubus</taxon>
    </lineage>
</organism>
<evidence type="ECO:0000313" key="2">
    <source>
        <dbReference type="Proteomes" id="UP001457282"/>
    </source>
</evidence>
<accession>A0AAW1XQU6</accession>
<gene>
    <name evidence="1" type="ORF">M0R45_015839</name>
</gene>
<sequence>MDNSTVVRVEDDTALLVELERRKDEELVCEGGDRHGQSNGVIDEARLPWLILVNWLWAVIGRCDKGVVCGIGCCFVVWIWDLVDGGLSSG</sequence>
<dbReference type="EMBL" id="JBEDUW010000003">
    <property type="protein sequence ID" value="KAK9939132.1"/>
    <property type="molecule type" value="Genomic_DNA"/>
</dbReference>
<reference evidence="1 2" key="1">
    <citation type="journal article" date="2023" name="G3 (Bethesda)">
        <title>A chromosome-length genome assembly and annotation of blackberry (Rubus argutus, cv. 'Hillquist').</title>
        <authorList>
            <person name="Bruna T."/>
            <person name="Aryal R."/>
            <person name="Dudchenko O."/>
            <person name="Sargent D.J."/>
            <person name="Mead D."/>
            <person name="Buti M."/>
            <person name="Cavallini A."/>
            <person name="Hytonen T."/>
            <person name="Andres J."/>
            <person name="Pham M."/>
            <person name="Weisz D."/>
            <person name="Mascagni F."/>
            <person name="Usai G."/>
            <person name="Natali L."/>
            <person name="Bassil N."/>
            <person name="Fernandez G.E."/>
            <person name="Lomsadze A."/>
            <person name="Armour M."/>
            <person name="Olukolu B."/>
            <person name="Poorten T."/>
            <person name="Britton C."/>
            <person name="Davik J."/>
            <person name="Ashrafi H."/>
            <person name="Aiden E.L."/>
            <person name="Borodovsky M."/>
            <person name="Worthington M."/>
        </authorList>
    </citation>
    <scope>NUCLEOTIDE SEQUENCE [LARGE SCALE GENOMIC DNA]</scope>
    <source>
        <strain evidence="1">PI 553951</strain>
    </source>
</reference>
<keyword evidence="2" id="KW-1185">Reference proteome</keyword>
<name>A0AAW1XQU6_RUBAR</name>
<evidence type="ECO:0008006" key="3">
    <source>
        <dbReference type="Google" id="ProtNLM"/>
    </source>
</evidence>
<dbReference type="AlphaFoldDB" id="A0AAW1XQU6"/>
<dbReference type="Proteomes" id="UP001457282">
    <property type="component" value="Unassembled WGS sequence"/>
</dbReference>
<protein>
    <recommendedName>
        <fullName evidence="3">Transmembrane protein</fullName>
    </recommendedName>
</protein>
<evidence type="ECO:0000313" key="1">
    <source>
        <dbReference type="EMBL" id="KAK9939132.1"/>
    </source>
</evidence>
<proteinExistence type="predicted"/>
<comment type="caution">
    <text evidence="1">The sequence shown here is derived from an EMBL/GenBank/DDBJ whole genome shotgun (WGS) entry which is preliminary data.</text>
</comment>